<evidence type="ECO:0000313" key="2">
    <source>
        <dbReference type="EMBL" id="MBB6487100.1"/>
    </source>
</evidence>
<sequence length="189" mass="20729">MSSRVIFTMLTGCLILVSLMAAPAYAQSPTAEPVAVAKPDLHFLMRFYAPLQAPIKIDDKLVIFQPREGGYVSGPRVKGEIVSPTADWVRTLPDGTMRIDVRSLVKLSDGSTVLVTYGGVLAKPAAESWERFMSGKRISAPEWYYVVAPNFETSSQTFGWLNGIQAVGKFVSIQTGPEAHVAFDIYEVR</sequence>
<comment type="caution">
    <text evidence="2">The sequence shown here is derived from an EMBL/GenBank/DDBJ whole genome shotgun (WGS) entry which is preliminary data.</text>
</comment>
<dbReference type="PANTHER" id="PTHR37315">
    <property type="entry name" value="UPF0311 PROTEIN BLR7842"/>
    <property type="match status" value="1"/>
</dbReference>
<evidence type="ECO:0000256" key="1">
    <source>
        <dbReference type="SAM" id="SignalP"/>
    </source>
</evidence>
<dbReference type="AlphaFoldDB" id="A0A7X0IU57"/>
<feature type="signal peptide" evidence="1">
    <location>
        <begin position="1"/>
        <end position="26"/>
    </location>
</feature>
<organism evidence="2 3">
    <name type="scientific">Rhizobium lusitanum</name>
    <dbReference type="NCBI Taxonomy" id="293958"/>
    <lineage>
        <taxon>Bacteria</taxon>
        <taxon>Pseudomonadati</taxon>
        <taxon>Pseudomonadota</taxon>
        <taxon>Alphaproteobacteria</taxon>
        <taxon>Hyphomicrobiales</taxon>
        <taxon>Rhizobiaceae</taxon>
        <taxon>Rhizobium/Agrobacterium group</taxon>
        <taxon>Rhizobium</taxon>
    </lineage>
</organism>
<keyword evidence="1" id="KW-0732">Signal</keyword>
<dbReference type="EMBL" id="JACHBG010000011">
    <property type="protein sequence ID" value="MBB6487100.1"/>
    <property type="molecule type" value="Genomic_DNA"/>
</dbReference>
<dbReference type="Pfam" id="PF11578">
    <property type="entry name" value="DUF3237"/>
    <property type="match status" value="1"/>
</dbReference>
<dbReference type="PANTHER" id="PTHR37315:SF1">
    <property type="entry name" value="UPF0311 PROTEIN BLR7842"/>
    <property type="match status" value="1"/>
</dbReference>
<dbReference type="InterPro" id="IPR020915">
    <property type="entry name" value="UPF0311"/>
</dbReference>
<feature type="chain" id="PRO_5030963523" evidence="1">
    <location>
        <begin position="27"/>
        <end position="189"/>
    </location>
</feature>
<proteinExistence type="predicted"/>
<evidence type="ECO:0000313" key="3">
    <source>
        <dbReference type="Proteomes" id="UP000565576"/>
    </source>
</evidence>
<dbReference type="RefSeq" id="WP_184707630.1">
    <property type="nucleotide sequence ID" value="NZ_JACHBG010000011.1"/>
</dbReference>
<dbReference type="Proteomes" id="UP000565576">
    <property type="component" value="Unassembled WGS sequence"/>
</dbReference>
<accession>A0A7X0IU57</accession>
<dbReference type="Gene3D" id="2.40.160.20">
    <property type="match status" value="1"/>
</dbReference>
<name>A0A7X0IU57_9HYPH</name>
<reference evidence="2 3" key="1">
    <citation type="submission" date="2020-08" db="EMBL/GenBank/DDBJ databases">
        <title>Genomic Encyclopedia of Type Strains, Phase IV (KMG-V): Genome sequencing to study the core and pangenomes of soil and plant-associated prokaryotes.</title>
        <authorList>
            <person name="Whitman W."/>
        </authorList>
    </citation>
    <scope>NUCLEOTIDE SEQUENCE [LARGE SCALE GENOMIC DNA]</scope>
    <source>
        <strain evidence="2 3">SEMIA 4060</strain>
    </source>
</reference>
<protein>
    <submittedName>
        <fullName evidence="2">Uncharacterized protein</fullName>
    </submittedName>
</protein>
<gene>
    <name evidence="2" type="ORF">GGD46_004400</name>
</gene>